<gene>
    <name evidence="2" type="ORF">KIK155_LOCUS32985</name>
</gene>
<evidence type="ECO:0000313" key="3">
    <source>
        <dbReference type="Proteomes" id="UP000663865"/>
    </source>
</evidence>
<name>A0A819C0A1_9BILA</name>
<feature type="region of interest" description="Disordered" evidence="1">
    <location>
        <begin position="51"/>
        <end position="70"/>
    </location>
</feature>
<dbReference type="EMBL" id="CAJNYV010006219">
    <property type="protein sequence ID" value="CAF3810879.1"/>
    <property type="molecule type" value="Genomic_DNA"/>
</dbReference>
<feature type="non-terminal residue" evidence="2">
    <location>
        <position position="1"/>
    </location>
</feature>
<proteinExistence type="predicted"/>
<accession>A0A819C0A1</accession>
<feature type="region of interest" description="Disordered" evidence="1">
    <location>
        <begin position="1"/>
        <end position="30"/>
    </location>
</feature>
<evidence type="ECO:0000313" key="2">
    <source>
        <dbReference type="EMBL" id="CAF3810879.1"/>
    </source>
</evidence>
<comment type="caution">
    <text evidence="2">The sequence shown here is derived from an EMBL/GenBank/DDBJ whole genome shotgun (WGS) entry which is preliminary data.</text>
</comment>
<organism evidence="2 3">
    <name type="scientific">Rotaria socialis</name>
    <dbReference type="NCBI Taxonomy" id="392032"/>
    <lineage>
        <taxon>Eukaryota</taxon>
        <taxon>Metazoa</taxon>
        <taxon>Spiralia</taxon>
        <taxon>Gnathifera</taxon>
        <taxon>Rotifera</taxon>
        <taxon>Eurotatoria</taxon>
        <taxon>Bdelloidea</taxon>
        <taxon>Philodinida</taxon>
        <taxon>Philodinidae</taxon>
        <taxon>Rotaria</taxon>
    </lineage>
</organism>
<evidence type="ECO:0000256" key="1">
    <source>
        <dbReference type="SAM" id="MobiDB-lite"/>
    </source>
</evidence>
<sequence>SLSISAKKSKSNAKTKDNRNDTDGGEFEDDDSHLSFEKIVMGKLNRTEIFVDTDESTTSPSESQSNNNEVTFPSELLYSIDDGKSFFGALLIPGDRTKKNLFALKLVDKVFSKEELLEIDPTKKSKNY</sequence>
<dbReference type="Proteomes" id="UP000663865">
    <property type="component" value="Unassembled WGS sequence"/>
</dbReference>
<protein>
    <submittedName>
        <fullName evidence="2">Uncharacterized protein</fullName>
    </submittedName>
</protein>
<feature type="compositionally biased region" description="Low complexity" evidence="1">
    <location>
        <begin position="56"/>
        <end position="69"/>
    </location>
</feature>
<reference evidence="2" key="1">
    <citation type="submission" date="2021-02" db="EMBL/GenBank/DDBJ databases">
        <authorList>
            <person name="Nowell W R."/>
        </authorList>
    </citation>
    <scope>NUCLEOTIDE SEQUENCE</scope>
</reference>
<dbReference type="AlphaFoldDB" id="A0A819C0A1"/>